<proteinExistence type="predicted"/>
<name>J9G2P7_9ZZZZ</name>
<protein>
    <submittedName>
        <fullName evidence="1">Uncharacterized protein</fullName>
    </submittedName>
</protein>
<dbReference type="EMBL" id="AMCI01002934">
    <property type="protein sequence ID" value="EJX01497.1"/>
    <property type="molecule type" value="Genomic_DNA"/>
</dbReference>
<organism evidence="1">
    <name type="scientific">gut metagenome</name>
    <dbReference type="NCBI Taxonomy" id="749906"/>
    <lineage>
        <taxon>unclassified sequences</taxon>
        <taxon>metagenomes</taxon>
        <taxon>organismal metagenomes</taxon>
    </lineage>
</organism>
<evidence type="ECO:0000313" key="1">
    <source>
        <dbReference type="EMBL" id="EJX01497.1"/>
    </source>
</evidence>
<comment type="caution">
    <text evidence="1">The sequence shown here is derived from an EMBL/GenBank/DDBJ whole genome shotgun (WGS) entry which is preliminary data.</text>
</comment>
<accession>J9G2P7</accession>
<feature type="non-terminal residue" evidence="1">
    <location>
        <position position="30"/>
    </location>
</feature>
<reference evidence="1" key="1">
    <citation type="journal article" date="2012" name="PLoS ONE">
        <title>Gene sets for utilization of primary and secondary nutrition supplies in the distal gut of endangered iberian lynx.</title>
        <authorList>
            <person name="Alcaide M."/>
            <person name="Messina E."/>
            <person name="Richter M."/>
            <person name="Bargiela R."/>
            <person name="Peplies J."/>
            <person name="Huws S.A."/>
            <person name="Newbold C.J."/>
            <person name="Golyshin P.N."/>
            <person name="Simon M.A."/>
            <person name="Lopez G."/>
            <person name="Yakimov M.M."/>
            <person name="Ferrer M."/>
        </authorList>
    </citation>
    <scope>NUCLEOTIDE SEQUENCE</scope>
</reference>
<dbReference type="AlphaFoldDB" id="J9G2P7"/>
<gene>
    <name evidence="1" type="ORF">EVA_10399</name>
</gene>
<sequence>MKRTTEQMLGCAPIGRVMLALALPDFAANI</sequence>